<dbReference type="InterPro" id="IPR010017">
    <property type="entry name" value="CmoB"/>
</dbReference>
<dbReference type="Proteomes" id="UP000198816">
    <property type="component" value="Unassembled WGS sequence"/>
</dbReference>
<sequence>MDLTPFEPFLDRLGRTGLGPWRETLAERTAFRIGTQAHGDLPRWEQALARLPDLPSGRSRLDGPCVGIEGVGPLAPDLGRSLRDALMAMHPWRKGPFCIQGVHIDTEWRSDLKWDRVAGAIAPLTGRLVLDVGCGNGYHGWRMLGAGAWLVLGIDPTLLFVFQWLALNRYLVRDDLAVLPLGIEDLPGDLTGFDTVFSMGVLYHRRSPIDHLMDLRRLLRPGGELVLETLVLDREGECLLVPPGRYAAMRNVWFIPSVDALAVWLGRCGFAGIRVVDVTRTGPEEQRSTDWMRFQSLPDHLDPADSSRTIEGHPAPVRAVLIANRPESRP</sequence>
<feature type="binding site" evidence="3">
    <location>
        <position position="94"/>
    </location>
    <ligand>
        <name>carboxy-S-adenosyl-L-methionine</name>
        <dbReference type="ChEBI" id="CHEBI:134278"/>
    </ligand>
</feature>
<dbReference type="CDD" id="cd02440">
    <property type="entry name" value="AdoMet_MTases"/>
    <property type="match status" value="1"/>
</dbReference>
<feature type="binding site" evidence="3">
    <location>
        <position position="203"/>
    </location>
    <ligand>
        <name>carboxy-S-adenosyl-L-methionine</name>
        <dbReference type="ChEBI" id="CHEBI:134278"/>
    </ligand>
</feature>
<feature type="binding site" evidence="3">
    <location>
        <position position="113"/>
    </location>
    <ligand>
        <name>carboxy-S-adenosyl-L-methionine</name>
        <dbReference type="ChEBI" id="CHEBI:134278"/>
    </ligand>
</feature>
<feature type="binding site" evidence="3">
    <location>
        <begin position="155"/>
        <end position="157"/>
    </location>
    <ligand>
        <name>carboxy-S-adenosyl-L-methionine</name>
        <dbReference type="ChEBI" id="CHEBI:134278"/>
    </ligand>
</feature>
<comment type="catalytic activity">
    <reaction evidence="3">
        <text>carboxy-S-adenosyl-L-methionine + 5-hydroxyuridine(34) in tRNA = 5-carboxymethoxyuridine(34) in tRNA + S-adenosyl-L-homocysteine + H(+)</text>
        <dbReference type="Rhea" id="RHEA:52848"/>
        <dbReference type="Rhea" id="RHEA-COMP:13381"/>
        <dbReference type="Rhea" id="RHEA-COMP:13383"/>
        <dbReference type="ChEBI" id="CHEBI:15378"/>
        <dbReference type="ChEBI" id="CHEBI:57856"/>
        <dbReference type="ChEBI" id="CHEBI:134278"/>
        <dbReference type="ChEBI" id="CHEBI:136877"/>
        <dbReference type="ChEBI" id="CHEBI:136879"/>
    </reaction>
</comment>
<dbReference type="Pfam" id="PF08003">
    <property type="entry name" value="Methyltransf_9"/>
    <property type="match status" value="1"/>
</dbReference>
<keyword evidence="2 3" id="KW-0819">tRNA processing</keyword>
<dbReference type="NCBIfam" id="NF011650">
    <property type="entry name" value="PRK15068.1"/>
    <property type="match status" value="1"/>
</dbReference>
<feature type="binding site" evidence="3">
    <location>
        <position position="108"/>
    </location>
    <ligand>
        <name>carboxy-S-adenosyl-L-methionine</name>
        <dbReference type="ChEBI" id="CHEBI:134278"/>
    </ligand>
</feature>
<comment type="similarity">
    <text evidence="3">Belongs to the class I-like SAM-binding methyltransferase superfamily. CmoB family.</text>
</comment>
<name>A0A1H3AJF2_THIRO</name>
<dbReference type="GO" id="GO:0008168">
    <property type="term" value="F:methyltransferase activity"/>
    <property type="evidence" value="ECO:0007669"/>
    <property type="project" value="UniProtKB-KW"/>
</dbReference>
<dbReference type="GO" id="GO:0002098">
    <property type="term" value="P:tRNA wobble uridine modification"/>
    <property type="evidence" value="ECO:0007669"/>
    <property type="project" value="InterPro"/>
</dbReference>
<evidence type="ECO:0000313" key="5">
    <source>
        <dbReference type="Proteomes" id="UP000198816"/>
    </source>
</evidence>
<evidence type="ECO:0000256" key="3">
    <source>
        <dbReference type="HAMAP-Rule" id="MF_01590"/>
    </source>
</evidence>
<proteinExistence type="inferred from homology"/>
<protein>
    <recommendedName>
        <fullName evidence="3">tRNA U34 carboxymethyltransferase</fullName>
        <ecNumber evidence="3">2.5.1.-</ecNumber>
    </recommendedName>
</protein>
<reference evidence="5" key="1">
    <citation type="submission" date="2016-10" db="EMBL/GenBank/DDBJ databases">
        <authorList>
            <person name="Varghese N."/>
            <person name="Submissions S."/>
        </authorList>
    </citation>
    <scope>NUCLEOTIDE SEQUENCE [LARGE SCALE GENOMIC DNA]</scope>
    <source>
        <strain evidence="5">DSM 217</strain>
    </source>
</reference>
<comment type="function">
    <text evidence="3">Catalyzes carboxymethyl transfer from carboxy-S-adenosyl-L-methionine (Cx-SAM) to 5-hydroxyuridine (ho5U) to form 5-carboxymethoxyuridine (cmo5U) at position 34 in tRNAs.</text>
</comment>
<dbReference type="EC" id="2.5.1.-" evidence="3"/>
<dbReference type="Gene3D" id="3.40.50.150">
    <property type="entry name" value="Vaccinia Virus protein VP39"/>
    <property type="match status" value="1"/>
</dbReference>
<dbReference type="AlphaFoldDB" id="A0A1H3AJF2"/>
<feature type="binding site" evidence="3">
    <location>
        <begin position="183"/>
        <end position="184"/>
    </location>
    <ligand>
        <name>carboxy-S-adenosyl-L-methionine</name>
        <dbReference type="ChEBI" id="CHEBI:134278"/>
    </ligand>
</feature>
<dbReference type="RefSeq" id="WP_093035507.1">
    <property type="nucleotide sequence ID" value="NZ_FNNZ01000020.1"/>
</dbReference>
<feature type="binding site" evidence="3">
    <location>
        <position position="133"/>
    </location>
    <ligand>
        <name>carboxy-S-adenosyl-L-methionine</name>
        <dbReference type="ChEBI" id="CHEBI:134278"/>
    </ligand>
</feature>
<dbReference type="NCBIfam" id="TIGR00452">
    <property type="entry name" value="tRNA 5-methoxyuridine(34)/uridine 5-oxyacetic acid(34) synthase CmoB"/>
    <property type="match status" value="1"/>
</dbReference>
<evidence type="ECO:0000256" key="2">
    <source>
        <dbReference type="ARBA" id="ARBA00022694"/>
    </source>
</evidence>
<dbReference type="InterPro" id="IPR027555">
    <property type="entry name" value="Mo5U34_MeTrfas-like"/>
</dbReference>
<feature type="binding site" evidence="3">
    <location>
        <position position="318"/>
    </location>
    <ligand>
        <name>carboxy-S-adenosyl-L-methionine</name>
        <dbReference type="ChEBI" id="CHEBI:134278"/>
    </ligand>
</feature>
<keyword evidence="4" id="KW-0489">Methyltransferase</keyword>
<dbReference type="OrthoDB" id="9773188at2"/>
<accession>A0A1H3AJF2</accession>
<dbReference type="GO" id="GO:0016765">
    <property type="term" value="F:transferase activity, transferring alkyl or aryl (other than methyl) groups"/>
    <property type="evidence" value="ECO:0007669"/>
    <property type="project" value="UniProtKB-UniRule"/>
</dbReference>
<dbReference type="PANTHER" id="PTHR43464:SF95">
    <property type="entry name" value="TRNA U34 CARBOXYMETHYLTRANSFERASE"/>
    <property type="match status" value="1"/>
</dbReference>
<keyword evidence="5" id="KW-1185">Reference proteome</keyword>
<feature type="binding site" evidence="3">
    <location>
        <position position="199"/>
    </location>
    <ligand>
        <name>carboxy-S-adenosyl-L-methionine</name>
        <dbReference type="ChEBI" id="CHEBI:134278"/>
    </ligand>
</feature>
<dbReference type="GO" id="GO:0032259">
    <property type="term" value="P:methylation"/>
    <property type="evidence" value="ECO:0007669"/>
    <property type="project" value="UniProtKB-KW"/>
</dbReference>
<comment type="subunit">
    <text evidence="3">Homotetramer.</text>
</comment>
<dbReference type="SUPFAM" id="SSF53335">
    <property type="entry name" value="S-adenosyl-L-methionine-dependent methyltransferases"/>
    <property type="match status" value="1"/>
</dbReference>
<evidence type="ECO:0000313" key="4">
    <source>
        <dbReference type="EMBL" id="SDX29837.1"/>
    </source>
</evidence>
<dbReference type="EMBL" id="FNNZ01000020">
    <property type="protein sequence ID" value="SDX29837.1"/>
    <property type="molecule type" value="Genomic_DNA"/>
</dbReference>
<dbReference type="HAMAP" id="MF_01590">
    <property type="entry name" value="tRNA_carboxymethyltr_CmoB"/>
    <property type="match status" value="1"/>
</dbReference>
<dbReference type="PANTHER" id="PTHR43464">
    <property type="entry name" value="METHYLTRANSFERASE"/>
    <property type="match status" value="1"/>
</dbReference>
<dbReference type="InterPro" id="IPR029063">
    <property type="entry name" value="SAM-dependent_MTases_sf"/>
</dbReference>
<organism evidence="4 5">
    <name type="scientific">Thiocapsa roseopersicina</name>
    <dbReference type="NCBI Taxonomy" id="1058"/>
    <lineage>
        <taxon>Bacteria</taxon>
        <taxon>Pseudomonadati</taxon>
        <taxon>Pseudomonadota</taxon>
        <taxon>Gammaproteobacteria</taxon>
        <taxon>Chromatiales</taxon>
        <taxon>Chromatiaceae</taxon>
        <taxon>Thiocapsa</taxon>
    </lineage>
</organism>
<evidence type="ECO:0000256" key="1">
    <source>
        <dbReference type="ARBA" id="ARBA00022679"/>
    </source>
</evidence>
<dbReference type="STRING" id="1058.SAMN05421783_12017"/>
<keyword evidence="1 3" id="KW-0808">Transferase</keyword>
<gene>
    <name evidence="3" type="primary">cmoB</name>
    <name evidence="4" type="ORF">SAMN05421783_12017</name>
</gene>